<keyword evidence="2" id="KW-1185">Reference proteome</keyword>
<comment type="caution">
    <text evidence="1">The sequence shown here is derived from an EMBL/GenBank/DDBJ whole genome shotgun (WGS) entry which is preliminary data.</text>
</comment>
<organism evidence="1 2">
    <name type="scientific">Symbiodinium microadriaticum</name>
    <name type="common">Dinoflagellate</name>
    <name type="synonym">Zooxanthella microadriatica</name>
    <dbReference type="NCBI Taxonomy" id="2951"/>
    <lineage>
        <taxon>Eukaryota</taxon>
        <taxon>Sar</taxon>
        <taxon>Alveolata</taxon>
        <taxon>Dinophyceae</taxon>
        <taxon>Suessiales</taxon>
        <taxon>Symbiodiniaceae</taxon>
        <taxon>Symbiodinium</taxon>
    </lineage>
</organism>
<evidence type="ECO:0000313" key="2">
    <source>
        <dbReference type="Proteomes" id="UP000186817"/>
    </source>
</evidence>
<dbReference type="EMBL" id="LSRX01001134">
    <property type="protein sequence ID" value="OLP83196.1"/>
    <property type="molecule type" value="Genomic_DNA"/>
</dbReference>
<gene>
    <name evidence="1" type="ORF">AK812_SmicGene36077</name>
</gene>
<protein>
    <submittedName>
        <fullName evidence="1">Uncharacterized protein</fullName>
    </submittedName>
</protein>
<evidence type="ECO:0000313" key="1">
    <source>
        <dbReference type="EMBL" id="OLP83196.1"/>
    </source>
</evidence>
<sequence length="146" mass="16139">MPAACERVNKPFMGYGFWTEMWGCVHPSSLRTIELTLAVCQLPRLQEELTAPNVELPANGQQDITGCLANVVLWQRLELFRADKEKRDMLPGQGYQNAPGAPRAQAPVPVRMVQAPVPVRMVQALAVDLTSALAVDLLSSTRRLIM</sequence>
<dbReference type="Proteomes" id="UP000186817">
    <property type="component" value="Unassembled WGS sequence"/>
</dbReference>
<name>A0A1Q9CJV8_SYMMI</name>
<accession>A0A1Q9CJV8</accession>
<reference evidence="1 2" key="1">
    <citation type="submission" date="2016-02" db="EMBL/GenBank/DDBJ databases">
        <title>Genome analysis of coral dinoflagellate symbionts highlights evolutionary adaptations to a symbiotic lifestyle.</title>
        <authorList>
            <person name="Aranda M."/>
            <person name="Li Y."/>
            <person name="Liew Y.J."/>
            <person name="Baumgarten S."/>
            <person name="Simakov O."/>
            <person name="Wilson M."/>
            <person name="Piel J."/>
            <person name="Ashoor H."/>
            <person name="Bougouffa S."/>
            <person name="Bajic V.B."/>
            <person name="Ryu T."/>
            <person name="Ravasi T."/>
            <person name="Bayer T."/>
            <person name="Micklem G."/>
            <person name="Kim H."/>
            <person name="Bhak J."/>
            <person name="Lajeunesse T.C."/>
            <person name="Voolstra C.R."/>
        </authorList>
    </citation>
    <scope>NUCLEOTIDE SEQUENCE [LARGE SCALE GENOMIC DNA]</scope>
    <source>
        <strain evidence="1 2">CCMP2467</strain>
    </source>
</reference>
<dbReference type="AlphaFoldDB" id="A0A1Q9CJV8"/>
<proteinExistence type="predicted"/>